<reference evidence="1 2" key="1">
    <citation type="journal article" date="2021" name="Arch. Microbiol.">
        <title>Myceligenerans indicum sp. nov., an actinobacterium isolated from mangrove sediment of Sundarbans, India.</title>
        <authorList>
            <person name="Asha K."/>
            <person name="Bhadury P."/>
        </authorList>
    </citation>
    <scope>NUCLEOTIDE SEQUENCE [LARGE SCALE GENOMIC DNA]</scope>
    <source>
        <strain evidence="1 2">I2</strain>
    </source>
</reference>
<dbReference type="Proteomes" id="UP000675409">
    <property type="component" value="Unassembled WGS sequence"/>
</dbReference>
<organism evidence="1 2">
    <name type="scientific">Myceligenerans indicum</name>
    <dbReference type="NCBI Taxonomy" id="2593663"/>
    <lineage>
        <taxon>Bacteria</taxon>
        <taxon>Bacillati</taxon>
        <taxon>Actinomycetota</taxon>
        <taxon>Actinomycetes</taxon>
        <taxon>Micrococcales</taxon>
        <taxon>Promicromonosporaceae</taxon>
        <taxon>Myceligenerans</taxon>
    </lineage>
</organism>
<gene>
    <name evidence="1" type="ORF">HGK34_20495</name>
</gene>
<dbReference type="RefSeq" id="WP_201850939.1">
    <property type="nucleotide sequence ID" value="NZ_JABBYC010000068.1"/>
</dbReference>
<protein>
    <submittedName>
        <fullName evidence="1">Uncharacterized protein</fullName>
    </submittedName>
</protein>
<name>A0ABS1LQS1_9MICO</name>
<dbReference type="EMBL" id="JABBYC010000068">
    <property type="protein sequence ID" value="MBL0888627.1"/>
    <property type="molecule type" value="Genomic_DNA"/>
</dbReference>
<keyword evidence="2" id="KW-1185">Reference proteome</keyword>
<evidence type="ECO:0000313" key="1">
    <source>
        <dbReference type="EMBL" id="MBL0888627.1"/>
    </source>
</evidence>
<proteinExistence type="predicted"/>
<comment type="caution">
    <text evidence="1">The sequence shown here is derived from an EMBL/GenBank/DDBJ whole genome shotgun (WGS) entry which is preliminary data.</text>
</comment>
<sequence>MAVSMKKMSAGDGYRYFMGTVATGDVGRSMSTPLTQPVMQAGLRVHSNSFATRAFLAKLLGLRPT</sequence>
<evidence type="ECO:0000313" key="2">
    <source>
        <dbReference type="Proteomes" id="UP000675409"/>
    </source>
</evidence>
<accession>A0ABS1LQS1</accession>